<protein>
    <submittedName>
        <fullName evidence="2">DUF1631 domain-containing protein</fullName>
    </submittedName>
</protein>
<keyword evidence="3" id="KW-1185">Reference proteome</keyword>
<feature type="compositionally biased region" description="Basic and acidic residues" evidence="1">
    <location>
        <begin position="244"/>
        <end position="254"/>
    </location>
</feature>
<dbReference type="Proteomes" id="UP000295543">
    <property type="component" value="Unassembled WGS sequence"/>
</dbReference>
<dbReference type="InterPro" id="IPR012434">
    <property type="entry name" value="DUF1631"/>
</dbReference>
<dbReference type="AlphaFoldDB" id="A0A4R5UEY7"/>
<organism evidence="2 3">
    <name type="scientific">Luteimonas terrae</name>
    <dbReference type="NCBI Taxonomy" id="1530191"/>
    <lineage>
        <taxon>Bacteria</taxon>
        <taxon>Pseudomonadati</taxon>
        <taxon>Pseudomonadota</taxon>
        <taxon>Gammaproteobacteria</taxon>
        <taxon>Lysobacterales</taxon>
        <taxon>Lysobacteraceae</taxon>
        <taxon>Luteimonas</taxon>
    </lineage>
</organism>
<dbReference type="OrthoDB" id="6188167at2"/>
<dbReference type="EMBL" id="SMTG01000002">
    <property type="protein sequence ID" value="TDK33897.1"/>
    <property type="molecule type" value="Genomic_DNA"/>
</dbReference>
<evidence type="ECO:0000313" key="2">
    <source>
        <dbReference type="EMBL" id="TDK33897.1"/>
    </source>
</evidence>
<name>A0A4R5UEY7_9GAMM</name>
<feature type="region of interest" description="Disordered" evidence="1">
    <location>
        <begin position="1"/>
        <end position="22"/>
    </location>
</feature>
<evidence type="ECO:0000313" key="3">
    <source>
        <dbReference type="Proteomes" id="UP000295543"/>
    </source>
</evidence>
<feature type="region of interest" description="Disordered" evidence="1">
    <location>
        <begin position="640"/>
        <end position="660"/>
    </location>
</feature>
<accession>A0A4R5UEY7</accession>
<reference evidence="2 3" key="1">
    <citation type="submission" date="2019-03" db="EMBL/GenBank/DDBJ databases">
        <title>Luteimonas zhaokaii sp.nov., isolated from the rectal contents of Plateau pika in Yushu, Qinghai Province, China.</title>
        <authorList>
            <person name="Zhang G."/>
        </authorList>
    </citation>
    <scope>NUCLEOTIDE SEQUENCE [LARGE SCALE GENOMIC DNA]</scope>
    <source>
        <strain evidence="2 3">THG-MD21</strain>
    </source>
</reference>
<gene>
    <name evidence="2" type="ORF">E2F49_07915</name>
</gene>
<evidence type="ECO:0000256" key="1">
    <source>
        <dbReference type="SAM" id="MobiDB-lite"/>
    </source>
</evidence>
<proteinExistence type="predicted"/>
<dbReference type="Pfam" id="PF07793">
    <property type="entry name" value="DUF1631"/>
    <property type="match status" value="1"/>
</dbReference>
<comment type="caution">
    <text evidence="2">The sequence shown here is derived from an EMBL/GenBank/DDBJ whole genome shotgun (WGS) entry which is preliminary data.</text>
</comment>
<feature type="region of interest" description="Disordered" evidence="1">
    <location>
        <begin position="244"/>
        <end position="289"/>
    </location>
</feature>
<sequence>MPSPATGMPATAHPALPPRSIAAAGLPPRVRRTLERALSFVSTELDGGLSNLVSEFEQELFRLADQARNPGLESGYMATLRTFRANRADLVPRFLLALEGTLAALRTPAAPPPPVPADSTSFGPLSLVEDTVMDEGTVLREIASRQEGRANLSLHLLGQRFGVLAAAPAFDAERLPLGPQCLCRAIAAAAHVLEIEHDARLLLYRCFDRVVMPGYARVLERLDAQLADDGILPSLTFVPMRARAEAVEPRDPARPQRAPEAPAPTRPAADEAQRPFTGWGEPDTAADDEDLDPQAHEAAYARLQQLMSGRRELLRKFQPRGDSPLPRRQLATSEVSDALRQLQQQPTGAGRNARSLVDIKRSLLAQARQRDGEGASLAPQDEDAFELLGMLYGHIEQEIRTEAPAAPLVRDLQIPVLRAALQDHSFFTRQRHPARQLLNTVAESAASWHDDTAFDPRVETALRAAVAYVVANYEGDVAVFAEGNAKVQAQLQAQARTAELQERRHIEAARGREKLAAARARADELMQGIVGDRRLPRFSRALLDQSWADVLTLTLLRHGEYSEEANRQLDTTRRIVDASLAVMPRDDDSLQAEVESALGHVGYHGEEATVIAQRLTSHRSDEDDAASRTELAMKLKARARLGEEAGTARREKLPPRTPDEQAQYDHLRTLPFGTWIEFTTNQQGDMVRRRMSWYSPMTDHVLFVNQRGQRTGEQSMDAVSRLMASGNARVVTADRGHLVDRAWQAAMGALRSFAGRGEQRSEVTA</sequence>